<dbReference type="Gene3D" id="3.30.1360.120">
    <property type="entry name" value="Probable tRNA modification gtpase trme, domain 1"/>
    <property type="match status" value="1"/>
</dbReference>
<proteinExistence type="predicted"/>
<name>A0A2J7TFW5_METSI</name>
<dbReference type="Proteomes" id="UP000236286">
    <property type="component" value="Unassembled WGS sequence"/>
</dbReference>
<comment type="caution">
    <text evidence="1">The sequence shown here is derived from an EMBL/GenBank/DDBJ whole genome shotgun (WGS) entry which is preliminary data.</text>
</comment>
<organism evidence="1 2">
    <name type="scientific">Methylocella silvestris</name>
    <dbReference type="NCBI Taxonomy" id="199596"/>
    <lineage>
        <taxon>Bacteria</taxon>
        <taxon>Pseudomonadati</taxon>
        <taxon>Pseudomonadota</taxon>
        <taxon>Alphaproteobacteria</taxon>
        <taxon>Hyphomicrobiales</taxon>
        <taxon>Beijerinckiaceae</taxon>
        <taxon>Methylocella</taxon>
    </lineage>
</organism>
<dbReference type="Gene3D" id="3.30.70.1520">
    <property type="entry name" value="Heterotetrameric sarcosine oxidase"/>
    <property type="match status" value="1"/>
</dbReference>
<gene>
    <name evidence="1" type="ORF">CR492_12160</name>
</gene>
<dbReference type="SUPFAM" id="SSF103025">
    <property type="entry name" value="Folate-binding domain"/>
    <property type="match status" value="1"/>
</dbReference>
<reference evidence="1 2" key="1">
    <citation type="submission" date="2017-10" db="EMBL/GenBank/DDBJ databases">
        <title>Genome announcement of Methylocella silvestris TVC from permafrost.</title>
        <authorList>
            <person name="Wang J."/>
            <person name="Geng K."/>
            <person name="Ul-Haque F."/>
            <person name="Crombie A.T."/>
            <person name="Street L.E."/>
            <person name="Wookey P.A."/>
            <person name="Murrell J.C."/>
            <person name="Pratscher J."/>
        </authorList>
    </citation>
    <scope>NUCLEOTIDE SEQUENCE [LARGE SCALE GENOMIC DNA]</scope>
    <source>
        <strain evidence="1 2">TVC</strain>
    </source>
</reference>
<evidence type="ECO:0000313" key="1">
    <source>
        <dbReference type="EMBL" id="PNG25671.1"/>
    </source>
</evidence>
<sequence>MASARVSDSFTLPGLALDLVPHYLRPGRSGPPGASGVVLTLIADEDRFNIEARRGSAAQLLASLANSFGAAPVNGPKTIAAGGFDFVGVGPSRWHAISRGDGRAERRAALAAAALESATVLDVSHGFVTFQLSGRSVVEALAKLAPIDLGEQGFAPGACAMTQIHGMSVQLRRRLDGGFYECAVPRSFAGSLYHALTDAALRFGLTVEPAQAVI</sequence>
<dbReference type="InterPro" id="IPR007375">
    <property type="entry name" value="SoxG"/>
</dbReference>
<dbReference type="Pfam" id="PF04268">
    <property type="entry name" value="SoxG"/>
    <property type="match status" value="1"/>
</dbReference>
<accession>A0A2J7TFW5</accession>
<evidence type="ECO:0008006" key="3">
    <source>
        <dbReference type="Google" id="ProtNLM"/>
    </source>
</evidence>
<dbReference type="AlphaFoldDB" id="A0A2J7TFW5"/>
<dbReference type="EMBL" id="PDZR01000013">
    <property type="protein sequence ID" value="PNG25671.1"/>
    <property type="molecule type" value="Genomic_DNA"/>
</dbReference>
<protein>
    <recommendedName>
        <fullName evidence="3">Sarcosine oxidase subunit gamma</fullName>
    </recommendedName>
</protein>
<dbReference type="InterPro" id="IPR027266">
    <property type="entry name" value="TrmE/GcvT-like"/>
</dbReference>
<dbReference type="OrthoDB" id="7562825at2"/>
<evidence type="ECO:0000313" key="2">
    <source>
        <dbReference type="Proteomes" id="UP000236286"/>
    </source>
</evidence>